<dbReference type="Pfam" id="PF01740">
    <property type="entry name" value="STAS"/>
    <property type="match status" value="1"/>
</dbReference>
<comment type="caution">
    <text evidence="7">The sequence shown here is derived from an EMBL/GenBank/DDBJ whole genome shotgun (WGS) entry which is preliminary data.</text>
</comment>
<dbReference type="SUPFAM" id="SSF52091">
    <property type="entry name" value="SpoIIaa-like"/>
    <property type="match status" value="1"/>
</dbReference>
<dbReference type="EMBL" id="BSYI01000065">
    <property type="protein sequence ID" value="GMG85429.1"/>
    <property type="molecule type" value="Genomic_DNA"/>
</dbReference>
<keyword evidence="8" id="KW-1185">Reference proteome</keyword>
<dbReference type="CDD" id="cd07042">
    <property type="entry name" value="STAS_SulP_like_sulfate_transporter"/>
    <property type="match status" value="1"/>
</dbReference>
<evidence type="ECO:0000259" key="6">
    <source>
        <dbReference type="PROSITE" id="PS50801"/>
    </source>
</evidence>
<feature type="transmembrane region" description="Helical" evidence="5">
    <location>
        <begin position="263"/>
        <end position="282"/>
    </location>
</feature>
<evidence type="ECO:0000313" key="7">
    <source>
        <dbReference type="EMBL" id="GMG85429.1"/>
    </source>
</evidence>
<evidence type="ECO:0000256" key="4">
    <source>
        <dbReference type="ARBA" id="ARBA00023136"/>
    </source>
</evidence>
<feature type="transmembrane region" description="Helical" evidence="5">
    <location>
        <begin position="137"/>
        <end position="160"/>
    </location>
</feature>
<feature type="transmembrane region" description="Helical" evidence="5">
    <location>
        <begin position="37"/>
        <end position="58"/>
    </location>
</feature>
<feature type="domain" description="STAS" evidence="6">
    <location>
        <begin position="464"/>
        <end position="566"/>
    </location>
</feature>
<dbReference type="InterPro" id="IPR001902">
    <property type="entry name" value="SLC26A/SulP_fam"/>
</dbReference>
<feature type="transmembrane region" description="Helical" evidence="5">
    <location>
        <begin position="112"/>
        <end position="130"/>
    </location>
</feature>
<reference evidence="7 8" key="1">
    <citation type="submission" date="2023-04" db="EMBL/GenBank/DDBJ databases">
        <title>Marinoamorphus aggregata gen. nov., sp. Nov., isolate from tissue of brittle star Ophioplocus japonicus.</title>
        <authorList>
            <person name="Kawano K."/>
            <person name="Sawayama S."/>
            <person name="Nakagawa S."/>
        </authorList>
    </citation>
    <scope>NUCLEOTIDE SEQUENCE [LARGE SCALE GENOMIC DNA]</scope>
    <source>
        <strain evidence="7 8">NKW23</strain>
    </source>
</reference>
<dbReference type="InterPro" id="IPR036513">
    <property type="entry name" value="STAS_dom_sf"/>
</dbReference>
<gene>
    <name evidence="7" type="ORF">LNKW23_46490</name>
</gene>
<dbReference type="PROSITE" id="PS50801">
    <property type="entry name" value="STAS"/>
    <property type="match status" value="1"/>
</dbReference>
<accession>A0ABQ6LTL7</accession>
<keyword evidence="2 5" id="KW-0812">Transmembrane</keyword>
<dbReference type="Proteomes" id="UP001239909">
    <property type="component" value="Unassembled WGS sequence"/>
</dbReference>
<organism evidence="7 8">
    <name type="scientific">Paralimibaculum aggregatum</name>
    <dbReference type="NCBI Taxonomy" id="3036245"/>
    <lineage>
        <taxon>Bacteria</taxon>
        <taxon>Pseudomonadati</taxon>
        <taxon>Pseudomonadota</taxon>
        <taxon>Alphaproteobacteria</taxon>
        <taxon>Rhodobacterales</taxon>
        <taxon>Paracoccaceae</taxon>
        <taxon>Paralimibaculum</taxon>
    </lineage>
</organism>
<sequence length="597" mass="62959">MDMLRTIAAGARHSLAAVFARPDWFSRVTPVTLRRDLLAGLTGATIVLPQGVAFAAIAGLPPEYGFYTALITPVVAGLLGSSWHAVSGPTTAISALVFGALSGLYAPGSPEFLSAAVTLALLVGLMQLMLGLARLGVLVSFVSHSVMIGFVTAAALLIALSQLRHALGLELPRPEHLDAFFPALIRGIGETDPASAAIAALSLASAVLIKRWRPGWPNYLIALALGTGAYVALGPAAAGVATVGRIDTVIPAFALPPVSPERIGALVSPAFAIALVGLLEAMSISRAIALRSGQDIDANREFTGQGMSNIAGSFFSCYPGSASFTRSGVNYEAGAETPLAAIFAAGFLFLILLLVAPWFAVVPIPAMAGVILVVAWRLVDTREVLHILKQSKGETAIAAITFLAALFIELEFSIYCGVILSILLFVDRSSKPRLSMGMPDPARRSRSFRPVAETGQPVCPQLGIVGLDGPLFFGSVDAVRREFRQIEARLPGQTHLIFNIRGVGQIDLPAAELLIEEAERRRARGGALYLQTKIPRTIAQLRRFGVTDHVGGGRVHPYKSDAIAHAITCLDRRICATCSVRAFHDCPPAPEPGPEPG</sequence>
<keyword evidence="4 5" id="KW-0472">Membrane</keyword>
<dbReference type="RefSeq" id="WP_285674781.1">
    <property type="nucleotide sequence ID" value="NZ_BSYI01000065.1"/>
</dbReference>
<feature type="transmembrane region" description="Helical" evidence="5">
    <location>
        <begin position="90"/>
        <end position="106"/>
    </location>
</feature>
<evidence type="ECO:0000313" key="8">
    <source>
        <dbReference type="Proteomes" id="UP001239909"/>
    </source>
</evidence>
<evidence type="ECO:0000256" key="1">
    <source>
        <dbReference type="ARBA" id="ARBA00004141"/>
    </source>
</evidence>
<name>A0ABQ6LTL7_9RHOB</name>
<evidence type="ECO:0000256" key="3">
    <source>
        <dbReference type="ARBA" id="ARBA00022989"/>
    </source>
</evidence>
<proteinExistence type="predicted"/>
<evidence type="ECO:0000256" key="5">
    <source>
        <dbReference type="SAM" id="Phobius"/>
    </source>
</evidence>
<protein>
    <submittedName>
        <fullName evidence="7">SulP family inorganic anion transporter</fullName>
    </submittedName>
</protein>
<dbReference type="InterPro" id="IPR011547">
    <property type="entry name" value="SLC26A/SulP_dom"/>
</dbReference>
<dbReference type="Gene3D" id="3.30.750.24">
    <property type="entry name" value="STAS domain"/>
    <property type="match status" value="1"/>
</dbReference>
<dbReference type="InterPro" id="IPR002645">
    <property type="entry name" value="STAS_dom"/>
</dbReference>
<evidence type="ECO:0000256" key="2">
    <source>
        <dbReference type="ARBA" id="ARBA00022692"/>
    </source>
</evidence>
<dbReference type="PANTHER" id="PTHR11814">
    <property type="entry name" value="SULFATE TRANSPORTER"/>
    <property type="match status" value="1"/>
</dbReference>
<feature type="transmembrane region" description="Helical" evidence="5">
    <location>
        <begin position="396"/>
        <end position="426"/>
    </location>
</feature>
<feature type="transmembrane region" description="Helical" evidence="5">
    <location>
        <begin position="347"/>
        <end position="376"/>
    </location>
</feature>
<keyword evidence="3 5" id="KW-1133">Transmembrane helix</keyword>
<dbReference type="Pfam" id="PF00916">
    <property type="entry name" value="Sulfate_transp"/>
    <property type="match status" value="1"/>
</dbReference>
<feature type="transmembrane region" description="Helical" evidence="5">
    <location>
        <begin position="219"/>
        <end position="243"/>
    </location>
</feature>
<comment type="subcellular location">
    <subcellularLocation>
        <location evidence="1">Membrane</location>
        <topology evidence="1">Multi-pass membrane protein</topology>
    </subcellularLocation>
</comment>